<comment type="subcellular location">
    <subcellularLocation>
        <location evidence="1">Virion</location>
    </subcellularLocation>
</comment>
<feature type="region of interest" description="Disordered" evidence="2">
    <location>
        <begin position="1"/>
        <end position="20"/>
    </location>
</feature>
<accession>A0A497JHC5</accession>
<comment type="caution">
    <text evidence="4">The sequence shown here is derived from an EMBL/GenBank/DDBJ whole genome shotgun (WGS) entry which is preliminary data.</text>
</comment>
<evidence type="ECO:0000259" key="3">
    <source>
        <dbReference type="Pfam" id="PF05065"/>
    </source>
</evidence>
<dbReference type="Gene3D" id="3.30.2400.10">
    <property type="entry name" value="Major capsid protein gp5"/>
    <property type="match status" value="1"/>
</dbReference>
<dbReference type="Gene3D" id="3.30.2320.10">
    <property type="entry name" value="hypothetical protein PF0899 domain"/>
    <property type="match status" value="1"/>
</dbReference>
<name>A0A497JHC5_9ARCH</name>
<feature type="domain" description="Phage capsid-like C-terminal" evidence="3">
    <location>
        <begin position="22"/>
        <end position="280"/>
    </location>
</feature>
<dbReference type="Pfam" id="PF05065">
    <property type="entry name" value="Phage_capsid"/>
    <property type="match status" value="1"/>
</dbReference>
<dbReference type="InterPro" id="IPR054612">
    <property type="entry name" value="Phage_capsid-like_C"/>
</dbReference>
<organism evidence="4 5">
    <name type="scientific">Candidatus Iainarchaeum sp</name>
    <dbReference type="NCBI Taxonomy" id="3101447"/>
    <lineage>
        <taxon>Archaea</taxon>
        <taxon>Candidatus Iainarchaeota</taxon>
        <taxon>Candidatus Iainarchaeia</taxon>
        <taxon>Candidatus Iainarchaeales</taxon>
        <taxon>Candidatus Iainarchaeaceae</taxon>
        <taxon>Candidatus Iainarchaeum</taxon>
    </lineage>
</organism>
<dbReference type="InterPro" id="IPR024455">
    <property type="entry name" value="Phage_capsid"/>
</dbReference>
<reference evidence="4 5" key="1">
    <citation type="submission" date="2018-06" db="EMBL/GenBank/DDBJ databases">
        <title>Extensive metabolic versatility and redundancy in microbially diverse, dynamic hydrothermal sediments.</title>
        <authorList>
            <person name="Dombrowski N."/>
            <person name="Teske A."/>
            <person name="Baker B.J."/>
        </authorList>
    </citation>
    <scope>NUCLEOTIDE SEQUENCE [LARGE SCALE GENOMIC DNA]</scope>
    <source>
        <strain evidence="4">B51_G17</strain>
    </source>
</reference>
<evidence type="ECO:0000313" key="4">
    <source>
        <dbReference type="EMBL" id="RLG70165.1"/>
    </source>
</evidence>
<dbReference type="Proteomes" id="UP000278031">
    <property type="component" value="Unassembled WGS sequence"/>
</dbReference>
<sequence length="285" mass="30742">MPSLLTTDSKDSTSATAGSSTGSYLIPRTLYSTLIRAVRKKLVLRALAAFVIGPKNIRGSSSDVPLQEDTMNVYQVGEGAEIPLSTESYSSFNVKPLKYGCRILITKELIEDAMIDVMAYNVETAGYKLAENEESLIVAQLDAASAAAGNDINVGGSFSISALSTAIQKLEAKNYNPTHLIVGAEVANDIRNISDFRRANESGVVDVSKRLIGTIFGVKVIQSNSVSAKLAYLIDANHAFMIAEKRPVTIEKQYDINRDAWVAAATQRIAAHYIRADAVCEITTT</sequence>
<dbReference type="NCBIfam" id="TIGR01554">
    <property type="entry name" value="major_cap_HK97"/>
    <property type="match status" value="1"/>
</dbReference>
<protein>
    <submittedName>
        <fullName evidence="4">Phage major capsid protein</fullName>
    </submittedName>
</protein>
<evidence type="ECO:0000313" key="5">
    <source>
        <dbReference type="Proteomes" id="UP000278031"/>
    </source>
</evidence>
<proteinExistence type="predicted"/>
<gene>
    <name evidence="4" type="ORF">DRO04_02265</name>
</gene>
<dbReference type="EMBL" id="QMWP01000077">
    <property type="protein sequence ID" value="RLG70165.1"/>
    <property type="molecule type" value="Genomic_DNA"/>
</dbReference>
<dbReference type="AlphaFoldDB" id="A0A497JHC5"/>
<evidence type="ECO:0000256" key="1">
    <source>
        <dbReference type="ARBA" id="ARBA00004328"/>
    </source>
</evidence>
<evidence type="ECO:0000256" key="2">
    <source>
        <dbReference type="SAM" id="MobiDB-lite"/>
    </source>
</evidence>
<dbReference type="SUPFAM" id="SSF56563">
    <property type="entry name" value="Major capsid protein gp5"/>
    <property type="match status" value="1"/>
</dbReference>